<dbReference type="RefSeq" id="WP_013993178.1">
    <property type="nucleotide sequence ID" value="NC_015844.1"/>
</dbReference>
<gene>
    <name evidence="1" type="ordered locus">zobellia_1817</name>
</gene>
<keyword evidence="1" id="KW-0449">Lipoprotein</keyword>
<organism evidence="1 2">
    <name type="scientific">Zobellia galactanivorans (strain DSM 12802 / CCUG 47099 / CIP 106680 / NCIMB 13871 / Dsij)</name>
    <dbReference type="NCBI Taxonomy" id="63186"/>
    <lineage>
        <taxon>Bacteria</taxon>
        <taxon>Pseudomonadati</taxon>
        <taxon>Bacteroidota</taxon>
        <taxon>Flavobacteriia</taxon>
        <taxon>Flavobacteriales</taxon>
        <taxon>Flavobacteriaceae</taxon>
        <taxon>Zobellia</taxon>
    </lineage>
</organism>
<name>G0L502_ZOBGA</name>
<evidence type="ECO:0000313" key="1">
    <source>
        <dbReference type="EMBL" id="CAZ95870.1"/>
    </source>
</evidence>
<sequence>MKQLHTNKSLLVYVLIFWIVGCSKENDKSKIEEAGVEKETGLPHQITIDYNDDQTVAYTIAYNGAKQILTLEMYRDSGGDRYHTFSEFQYDANGNLMAVFFEDVPNGTGYEMFFTYTGADTLSDVAVFYGGSQQDTEFLHDVPNHRYRLNYDMGLSITLGFDSDMNIGEVGVGETQLELVTSNSEKGLFHEADISTTMLLWYANTYYLNPSELYFLNKKNIISYGYGEYGFTYENEVRNENGQLVSFSVVSDSEGVPPVDYSIDYD</sequence>
<proteinExistence type="predicted"/>
<protein>
    <submittedName>
        <fullName evidence="1">Conserved hypothetical lipoprotein</fullName>
    </submittedName>
</protein>
<dbReference type="AlphaFoldDB" id="G0L502"/>
<dbReference type="KEGG" id="zga:ZOBELLIA_1817"/>
<dbReference type="OrthoDB" id="1447928at2"/>
<evidence type="ECO:0000313" key="2">
    <source>
        <dbReference type="Proteomes" id="UP000008898"/>
    </source>
</evidence>
<dbReference type="Proteomes" id="UP000008898">
    <property type="component" value="Chromosome"/>
</dbReference>
<reference evidence="2" key="1">
    <citation type="submission" date="2009-07" db="EMBL/GenBank/DDBJ databases">
        <title>Complete genome sequence of Zobellia galactanivorans Dsij.</title>
        <authorList>
            <consortium name="Genoscope - CEA"/>
        </authorList>
    </citation>
    <scope>NUCLEOTIDE SEQUENCE [LARGE SCALE GENOMIC DNA]</scope>
    <source>
        <strain evidence="2">DSM 12802 / CCUG 47099 / CIP 106680 / NCIMB 13871 / Dsij</strain>
    </source>
</reference>
<dbReference type="EMBL" id="FP476056">
    <property type="protein sequence ID" value="CAZ95870.1"/>
    <property type="molecule type" value="Genomic_DNA"/>
</dbReference>
<keyword evidence="2" id="KW-1185">Reference proteome</keyword>
<accession>G0L502</accession>
<reference evidence="1 2" key="2">
    <citation type="journal article" date="2012" name="Environ. Microbiol.">
        <title>Characterization of the first alginolytic operons in a marine bacterium: from their emergence in marine Flavobacteriia to their independent transfers to marine Proteobacteria and human gut Bacteroides.</title>
        <authorList>
            <person name="Thomas F."/>
            <person name="Barbeyron T."/>
            <person name="Tonon T."/>
            <person name="Genicot S."/>
            <person name="Czjzek M."/>
            <person name="Michel G."/>
        </authorList>
    </citation>
    <scope>NUCLEOTIDE SEQUENCE [LARGE SCALE GENOMIC DNA]</scope>
    <source>
        <strain evidence="2">DSM 12802 / CCUG 47099 / CIP 106680 / NCIMB 13871 / Dsij</strain>
    </source>
</reference>
<dbReference type="PROSITE" id="PS51257">
    <property type="entry name" value="PROKAR_LIPOPROTEIN"/>
    <property type="match status" value="1"/>
</dbReference>
<dbReference type="HOGENOM" id="CLU_1045672_0_0_10"/>